<dbReference type="InterPro" id="IPR050469">
    <property type="entry name" value="Diguanylate_Cyclase"/>
</dbReference>
<dbReference type="AlphaFoldDB" id="A0A285NF36"/>
<accession>A0A285NF36</accession>
<dbReference type="SMART" id="SM00267">
    <property type="entry name" value="GGDEF"/>
    <property type="match status" value="1"/>
</dbReference>
<dbReference type="GO" id="GO:0005886">
    <property type="term" value="C:plasma membrane"/>
    <property type="evidence" value="ECO:0007669"/>
    <property type="project" value="TreeGrafter"/>
</dbReference>
<dbReference type="Pfam" id="PF14827">
    <property type="entry name" value="dCache_3"/>
    <property type="match status" value="1"/>
</dbReference>
<gene>
    <name evidence="4" type="ORF">SAMN06265182_0704</name>
</gene>
<dbReference type="EMBL" id="OBEI01000002">
    <property type="protein sequence ID" value="SNZ06516.1"/>
    <property type="molecule type" value="Genomic_DNA"/>
</dbReference>
<feature type="domain" description="GGDEF" evidence="3">
    <location>
        <begin position="422"/>
        <end position="552"/>
    </location>
</feature>
<evidence type="ECO:0000259" key="3">
    <source>
        <dbReference type="PROSITE" id="PS50887"/>
    </source>
</evidence>
<dbReference type="FunFam" id="3.30.70.270:FF:000001">
    <property type="entry name" value="Diguanylate cyclase domain protein"/>
    <property type="match status" value="1"/>
</dbReference>
<dbReference type="GO" id="GO:0052621">
    <property type="term" value="F:diguanylate cyclase activity"/>
    <property type="evidence" value="ECO:0007669"/>
    <property type="project" value="UniProtKB-EC"/>
</dbReference>
<sequence>MNSPAFKKLTYTIVAVIALSFVILFLYQLYNNKYLINRTIRTKYIENKNILNALKALEQEVLMSVAVSLGEDKQLKDILSKKDRETAFSVLSEKWKILKTDFNLSEIHIVLPDGNSFVNFIDYGGKEIKENKKYYLIDFRKDIDSSIKSGKPVSTLFICRYFVGFRAVYPVVKNGKLIAVISVGKRIENVIPVIKGELHKNSYALLKKDKLRECLKTDIFKEVENRSTPLDGYILIGITEVEDREFLFSSLDKGFAIYSKGDKEILLSMYPLKDFTGVNVGFIVLEDDVSYLLSGFKRGMYNFLFAYGVLFVGVLGSVIFFIRSLERRLSQIEELTERLSGRDFGVLKEVKDDKEYVDDIQRLKNNIIKMGKELHNYIIEMNKKVLKLSEEAFTDPMLNVLNRRAFLEIGNSEAEKVRVRGIPLSVMVLDLDNFKYINDTYGHDVGDIVLKDFVKTVKGMISTRELFFRIGGEEFVLILPGADIKKAVEIAEKIRKAVEQREIDINGRKIKYTVSIGIAQIKDKDTDIYSVLHRADKMLYVAKRSGKNRIVY</sequence>
<organism evidence="4 5">
    <name type="scientific">Persephonella hydrogeniphila</name>
    <dbReference type="NCBI Taxonomy" id="198703"/>
    <lineage>
        <taxon>Bacteria</taxon>
        <taxon>Pseudomonadati</taxon>
        <taxon>Aquificota</taxon>
        <taxon>Aquificia</taxon>
        <taxon>Aquificales</taxon>
        <taxon>Hydrogenothermaceae</taxon>
        <taxon>Persephonella</taxon>
    </lineage>
</organism>
<evidence type="ECO:0000256" key="1">
    <source>
        <dbReference type="ARBA" id="ARBA00012528"/>
    </source>
</evidence>
<dbReference type="InterPro" id="IPR029150">
    <property type="entry name" value="dCache_3"/>
</dbReference>
<dbReference type="InterPro" id="IPR000160">
    <property type="entry name" value="GGDEF_dom"/>
</dbReference>
<evidence type="ECO:0000313" key="4">
    <source>
        <dbReference type="EMBL" id="SNZ06516.1"/>
    </source>
</evidence>
<evidence type="ECO:0000313" key="5">
    <source>
        <dbReference type="Proteomes" id="UP000219036"/>
    </source>
</evidence>
<dbReference type="SUPFAM" id="SSF55073">
    <property type="entry name" value="Nucleotide cyclase"/>
    <property type="match status" value="1"/>
</dbReference>
<dbReference type="GO" id="GO:1902201">
    <property type="term" value="P:negative regulation of bacterial-type flagellum-dependent cell motility"/>
    <property type="evidence" value="ECO:0007669"/>
    <property type="project" value="TreeGrafter"/>
</dbReference>
<keyword evidence="2" id="KW-0472">Membrane</keyword>
<feature type="transmembrane region" description="Helical" evidence="2">
    <location>
        <begin position="9"/>
        <end position="30"/>
    </location>
</feature>
<reference evidence="5" key="1">
    <citation type="submission" date="2017-09" db="EMBL/GenBank/DDBJ databases">
        <authorList>
            <person name="Varghese N."/>
            <person name="Submissions S."/>
        </authorList>
    </citation>
    <scope>NUCLEOTIDE SEQUENCE [LARGE SCALE GENOMIC DNA]</scope>
    <source>
        <strain evidence="5">DSM 15103</strain>
    </source>
</reference>
<dbReference type="Proteomes" id="UP000219036">
    <property type="component" value="Unassembled WGS sequence"/>
</dbReference>
<protein>
    <recommendedName>
        <fullName evidence="1">diguanylate cyclase</fullName>
        <ecNumber evidence="1">2.7.7.65</ecNumber>
    </recommendedName>
</protein>
<keyword evidence="2" id="KW-0812">Transmembrane</keyword>
<dbReference type="PANTHER" id="PTHR45138:SF5">
    <property type="entry name" value="BIFUNCTIONAL PERIPLASMIC SUBSTRATE BINDING PROTEIN_CYTOPLASMIC DIGUANYLATE CYCLASE"/>
    <property type="match status" value="1"/>
</dbReference>
<name>A0A285NF36_9AQUI</name>
<dbReference type="OrthoDB" id="9772835at2"/>
<evidence type="ECO:0000256" key="2">
    <source>
        <dbReference type="SAM" id="Phobius"/>
    </source>
</evidence>
<dbReference type="NCBIfam" id="TIGR00254">
    <property type="entry name" value="GGDEF"/>
    <property type="match status" value="1"/>
</dbReference>
<dbReference type="PROSITE" id="PS50887">
    <property type="entry name" value="GGDEF"/>
    <property type="match status" value="1"/>
</dbReference>
<keyword evidence="2" id="KW-1133">Transmembrane helix</keyword>
<dbReference type="InterPro" id="IPR029787">
    <property type="entry name" value="Nucleotide_cyclase"/>
</dbReference>
<dbReference type="InterPro" id="IPR043128">
    <property type="entry name" value="Rev_trsase/Diguanyl_cyclase"/>
</dbReference>
<dbReference type="InterPro" id="IPR029151">
    <property type="entry name" value="Sensor-like_sf"/>
</dbReference>
<proteinExistence type="predicted"/>
<dbReference type="PANTHER" id="PTHR45138">
    <property type="entry name" value="REGULATORY COMPONENTS OF SENSORY TRANSDUCTION SYSTEM"/>
    <property type="match status" value="1"/>
</dbReference>
<dbReference type="GO" id="GO:0043709">
    <property type="term" value="P:cell adhesion involved in single-species biofilm formation"/>
    <property type="evidence" value="ECO:0007669"/>
    <property type="project" value="TreeGrafter"/>
</dbReference>
<dbReference type="Pfam" id="PF00990">
    <property type="entry name" value="GGDEF"/>
    <property type="match status" value="1"/>
</dbReference>
<dbReference type="CDD" id="cd01949">
    <property type="entry name" value="GGDEF"/>
    <property type="match status" value="1"/>
</dbReference>
<dbReference type="Gene3D" id="3.30.70.270">
    <property type="match status" value="1"/>
</dbReference>
<dbReference type="EC" id="2.7.7.65" evidence="1"/>
<dbReference type="SUPFAM" id="SSF103190">
    <property type="entry name" value="Sensory domain-like"/>
    <property type="match status" value="1"/>
</dbReference>
<feature type="transmembrane region" description="Helical" evidence="2">
    <location>
        <begin position="300"/>
        <end position="322"/>
    </location>
</feature>
<dbReference type="RefSeq" id="WP_096999886.1">
    <property type="nucleotide sequence ID" value="NZ_OBEI01000002.1"/>
</dbReference>
<keyword evidence="5" id="KW-1185">Reference proteome</keyword>